<evidence type="ECO:0000259" key="1">
    <source>
        <dbReference type="Pfam" id="PF12146"/>
    </source>
</evidence>
<keyword evidence="3" id="KW-0378">Hydrolase</keyword>
<name>A0ABV0EGV4_9BURK</name>
<sequence length="591" mass="65926">MTANPPLTARPLEERSFATHDGVQLFYRHWPATGATPRGAVVLFHRGHEHSARMAHVVDELNLPDFAFFAWDARGHGRSPGERGFSPSFGTSVRDVQTFIEHIQSEYGLAEENLAVVAQSVGAVLISAWAHDYAPRIRCMVLASPAFKVKLYVPFARSGLRLMQKLRGHFFVNSYVKAKFLTHDPARIASYDSDPLITRPISVNILLALYETAERIVADAGAITIPTQLLISSADWVVHHTPQHRFFERLGSTIKEKHVFDGFFHDTLGEQDRAKALDKARAFILARFEAPWQRPDLTQAHVAGYTADEAARLAAPLPALSPRGLYWALTRLSLKFPGRLSRGVQLGHETGFDSGSSLDYVYRNQAQGTTPLGRMIDRIYLDAIGWRGIRQRKVHAEELIQLAATRLRETGQPVHVLDIAAGHGRYVLEAFERGAIQRPDSLTLRDYSDINVKAGAALIAEKNMAGFARFIQADAFNADSIAAADPRPTLGIVSGLYELFPDNTLIQRSLSGFARALPVGSYLVYTGQPWHPQLEFIARALTSHRKGIAWVMRRRTQEELDQLVCAAGFRKITQRIDEWGIFTVSLAQRVK</sequence>
<feature type="domain" description="Serine aminopeptidase S33" evidence="1">
    <location>
        <begin position="36"/>
        <end position="272"/>
    </location>
</feature>
<keyword evidence="3" id="KW-0808">Transferase</keyword>
<dbReference type="EC" id="3.-.-.-" evidence="3"/>
<dbReference type="SUPFAM" id="SSF53335">
    <property type="entry name" value="S-adenosyl-L-methionine-dependent methyltransferases"/>
    <property type="match status" value="1"/>
</dbReference>
<dbReference type="EMBL" id="JBAJEX010000003">
    <property type="protein sequence ID" value="MEO1766728.1"/>
    <property type="molecule type" value="Genomic_DNA"/>
</dbReference>
<dbReference type="GO" id="GO:0008168">
    <property type="term" value="F:methyltransferase activity"/>
    <property type="evidence" value="ECO:0007669"/>
    <property type="project" value="UniProtKB-KW"/>
</dbReference>
<dbReference type="InterPro" id="IPR029058">
    <property type="entry name" value="AB_hydrolase_fold"/>
</dbReference>
<feature type="domain" description="Methyltransferase" evidence="2">
    <location>
        <begin position="281"/>
        <end position="589"/>
    </location>
</feature>
<protein>
    <submittedName>
        <fullName evidence="3">Bifunctional alpha/beta hydrolase/class I SAM-dependent methyltransferase</fullName>
        <ecNumber evidence="3">2.1.1.-</ecNumber>
        <ecNumber evidence="3">3.-.-.-</ecNumber>
    </submittedName>
</protein>
<organism evidence="3 4">
    <name type="scientific">Thiobacter aerophilum</name>
    <dbReference type="NCBI Taxonomy" id="3121275"/>
    <lineage>
        <taxon>Bacteria</taxon>
        <taxon>Pseudomonadati</taxon>
        <taxon>Pseudomonadota</taxon>
        <taxon>Betaproteobacteria</taxon>
        <taxon>Burkholderiales</taxon>
        <taxon>Thiobacteraceae</taxon>
        <taxon>Thiobacter</taxon>
    </lineage>
</organism>
<keyword evidence="3" id="KW-0689">Ribosomal protein</keyword>
<accession>A0ABV0EGV4</accession>
<proteinExistence type="predicted"/>
<dbReference type="PANTHER" id="PTHR11614">
    <property type="entry name" value="PHOSPHOLIPASE-RELATED"/>
    <property type="match status" value="1"/>
</dbReference>
<evidence type="ECO:0000313" key="4">
    <source>
        <dbReference type="Proteomes" id="UP001482231"/>
    </source>
</evidence>
<keyword evidence="3" id="KW-0687">Ribonucleoprotein</keyword>
<keyword evidence="4" id="KW-1185">Reference proteome</keyword>
<gene>
    <name evidence="3" type="ORF">V6E02_05830</name>
</gene>
<dbReference type="InterPro" id="IPR051044">
    <property type="entry name" value="MAG_DAG_Lipase"/>
</dbReference>
<dbReference type="RefSeq" id="WP_347307835.1">
    <property type="nucleotide sequence ID" value="NZ_JBAJEX010000003.1"/>
</dbReference>
<dbReference type="Proteomes" id="UP001482231">
    <property type="component" value="Unassembled WGS sequence"/>
</dbReference>
<evidence type="ECO:0000259" key="2">
    <source>
        <dbReference type="Pfam" id="PF12147"/>
    </source>
</evidence>
<dbReference type="SUPFAM" id="SSF53474">
    <property type="entry name" value="alpha/beta-Hydrolases"/>
    <property type="match status" value="1"/>
</dbReference>
<dbReference type="GO" id="GO:0032259">
    <property type="term" value="P:methylation"/>
    <property type="evidence" value="ECO:0007669"/>
    <property type="project" value="UniProtKB-KW"/>
</dbReference>
<dbReference type="Pfam" id="PF12146">
    <property type="entry name" value="Hydrolase_4"/>
    <property type="match status" value="1"/>
</dbReference>
<keyword evidence="3" id="KW-0489">Methyltransferase</keyword>
<dbReference type="InterPro" id="IPR029063">
    <property type="entry name" value="SAM-dependent_MTases_sf"/>
</dbReference>
<dbReference type="Pfam" id="PF12147">
    <property type="entry name" value="Methyltransf_20"/>
    <property type="match status" value="1"/>
</dbReference>
<dbReference type="Gene3D" id="3.40.50.150">
    <property type="entry name" value="Vaccinia Virus protein VP39"/>
    <property type="match status" value="1"/>
</dbReference>
<dbReference type="InterPro" id="IPR022744">
    <property type="entry name" value="MeTrfase_dom_put"/>
</dbReference>
<dbReference type="EC" id="2.1.1.-" evidence="3"/>
<dbReference type="Gene3D" id="3.40.50.1820">
    <property type="entry name" value="alpha/beta hydrolase"/>
    <property type="match status" value="1"/>
</dbReference>
<dbReference type="InterPro" id="IPR022742">
    <property type="entry name" value="Hydrolase_4"/>
</dbReference>
<comment type="caution">
    <text evidence="3">The sequence shown here is derived from an EMBL/GenBank/DDBJ whole genome shotgun (WGS) entry which is preliminary data.</text>
</comment>
<evidence type="ECO:0000313" key="3">
    <source>
        <dbReference type="EMBL" id="MEO1766728.1"/>
    </source>
</evidence>
<dbReference type="GO" id="GO:0016787">
    <property type="term" value="F:hydrolase activity"/>
    <property type="evidence" value="ECO:0007669"/>
    <property type="project" value="UniProtKB-KW"/>
</dbReference>
<dbReference type="GO" id="GO:0005840">
    <property type="term" value="C:ribosome"/>
    <property type="evidence" value="ECO:0007669"/>
    <property type="project" value="UniProtKB-KW"/>
</dbReference>
<reference evidence="3 4" key="1">
    <citation type="submission" date="2024-02" db="EMBL/GenBank/DDBJ databases">
        <title>New thermophilic sulfur-oxidizing bacteria from a hot springs of the Uzon caldera (Kamchatka, Russia).</title>
        <authorList>
            <person name="Dukat A.M."/>
            <person name="Elcheninov A.G."/>
            <person name="Frolov E.N."/>
        </authorList>
    </citation>
    <scope>NUCLEOTIDE SEQUENCE [LARGE SCALE GENOMIC DNA]</scope>
    <source>
        <strain evidence="3 4">AK1</strain>
    </source>
</reference>